<dbReference type="InterPro" id="IPR037523">
    <property type="entry name" value="VOC_core"/>
</dbReference>
<dbReference type="CDD" id="cd07246">
    <property type="entry name" value="VOC_like"/>
    <property type="match status" value="1"/>
</dbReference>
<dbReference type="PANTHER" id="PTHR34109:SF1">
    <property type="entry name" value="VOC DOMAIN-CONTAINING PROTEIN"/>
    <property type="match status" value="1"/>
</dbReference>
<feature type="domain" description="VOC" evidence="2">
    <location>
        <begin position="8"/>
        <end position="132"/>
    </location>
</feature>
<feature type="compositionally biased region" description="Polar residues" evidence="1">
    <location>
        <begin position="144"/>
        <end position="158"/>
    </location>
</feature>
<dbReference type="RefSeq" id="WP_235068373.1">
    <property type="nucleotide sequence ID" value="NZ_JAKFGM010000003.1"/>
</dbReference>
<dbReference type="Pfam" id="PF00903">
    <property type="entry name" value="Glyoxalase"/>
    <property type="match status" value="1"/>
</dbReference>
<dbReference type="Gene3D" id="3.30.720.120">
    <property type="match status" value="1"/>
</dbReference>
<evidence type="ECO:0000313" key="4">
    <source>
        <dbReference type="Proteomes" id="UP001139410"/>
    </source>
</evidence>
<accession>A0A9X1QP22</accession>
<dbReference type="InterPro" id="IPR029068">
    <property type="entry name" value="Glyas_Bleomycin-R_OHBP_Dase"/>
</dbReference>
<dbReference type="PANTHER" id="PTHR34109">
    <property type="entry name" value="BNAUNNG04460D PROTEIN-RELATED"/>
    <property type="match status" value="1"/>
</dbReference>
<dbReference type="Gene3D" id="3.30.720.110">
    <property type="match status" value="1"/>
</dbReference>
<comment type="caution">
    <text evidence="3">The sequence shown here is derived from an EMBL/GenBank/DDBJ whole genome shotgun (WGS) entry which is preliminary data.</text>
</comment>
<dbReference type="InterPro" id="IPR004360">
    <property type="entry name" value="Glyas_Fos-R_dOase_dom"/>
</dbReference>
<feature type="region of interest" description="Disordered" evidence="1">
    <location>
        <begin position="138"/>
        <end position="158"/>
    </location>
</feature>
<dbReference type="AlphaFoldDB" id="A0A9X1QP22"/>
<dbReference type="EMBL" id="JAKFGM010000003">
    <property type="protein sequence ID" value="MCF2515667.1"/>
    <property type="molecule type" value="Genomic_DNA"/>
</dbReference>
<organism evidence="3 4">
    <name type="scientific">Sphingomonas cremea</name>
    <dbReference type="NCBI Taxonomy" id="2904799"/>
    <lineage>
        <taxon>Bacteria</taxon>
        <taxon>Pseudomonadati</taxon>
        <taxon>Pseudomonadota</taxon>
        <taxon>Alphaproteobacteria</taxon>
        <taxon>Sphingomonadales</taxon>
        <taxon>Sphingomonadaceae</taxon>
        <taxon>Sphingomonas</taxon>
    </lineage>
</organism>
<sequence>MPKPIPEGYHSVTPYLIVDDGAKAIEFYRKAFGAVEKFRLPMGDRIGHAEIKIGDSYVMLADEFPDMGHFSPKARDGTTVSLLIYVNDVDSAFQKAVDAGGTEKRAVENQFYGDRAGTLEDPFGHQWTLATHVEDVPEDELQSRMKQWSSKQKQSELA</sequence>
<protein>
    <submittedName>
        <fullName evidence="3">VOC family protein</fullName>
    </submittedName>
</protein>
<gene>
    <name evidence="3" type="ORF">LVY65_11410</name>
</gene>
<keyword evidence="4" id="KW-1185">Reference proteome</keyword>
<reference evidence="3" key="1">
    <citation type="submission" date="2022-01" db="EMBL/GenBank/DDBJ databases">
        <authorList>
            <person name="Jo J.-H."/>
            <person name="Im W.-T."/>
        </authorList>
    </citation>
    <scope>NUCLEOTIDE SEQUENCE</scope>
    <source>
        <strain evidence="3">G124</strain>
    </source>
</reference>
<dbReference type="Proteomes" id="UP001139410">
    <property type="component" value="Unassembled WGS sequence"/>
</dbReference>
<evidence type="ECO:0000313" key="3">
    <source>
        <dbReference type="EMBL" id="MCF2515667.1"/>
    </source>
</evidence>
<dbReference type="PROSITE" id="PS51819">
    <property type="entry name" value="VOC"/>
    <property type="match status" value="1"/>
</dbReference>
<dbReference type="SUPFAM" id="SSF54593">
    <property type="entry name" value="Glyoxalase/Bleomycin resistance protein/Dihydroxybiphenyl dioxygenase"/>
    <property type="match status" value="1"/>
</dbReference>
<evidence type="ECO:0000256" key="1">
    <source>
        <dbReference type="SAM" id="MobiDB-lite"/>
    </source>
</evidence>
<name>A0A9X1QP22_9SPHN</name>
<proteinExistence type="predicted"/>
<evidence type="ECO:0000259" key="2">
    <source>
        <dbReference type="PROSITE" id="PS51819"/>
    </source>
</evidence>